<dbReference type="EMBL" id="CAJZBQ010000057">
    <property type="protein sequence ID" value="CAG9333682.1"/>
    <property type="molecule type" value="Genomic_DNA"/>
</dbReference>
<evidence type="ECO:0000256" key="2">
    <source>
        <dbReference type="SAM" id="MobiDB-lite"/>
    </source>
</evidence>
<protein>
    <submittedName>
        <fullName evidence="3">Uncharacterized protein</fullName>
    </submittedName>
</protein>
<dbReference type="Proteomes" id="UP001162131">
    <property type="component" value="Unassembled WGS sequence"/>
</dbReference>
<feature type="compositionally biased region" description="Basic residues" evidence="2">
    <location>
        <begin position="234"/>
        <end position="244"/>
    </location>
</feature>
<sequence length="334" mass="39285">MSYINEPQNSNMNKTGAHFSAKSIYEDALKARTPSPGRDYSDLLHDTSSNKWYPELGESEEESDKESPSGSPNEFGEKDIEIRVKLLEKQVRELEIELSKSKSESNFAHAQLDIIKREKELHVSQHAKEKLNWERDLRELQERLIQERKQFNDEASDINRQLQEMQISFRTLKAKKEQQAEAFKNRIREDEERFIEVVREKDKKIEKLIQQIEELAQQPRIRAAKSEDKLKIEPKKKKPVKKILKPQPLSPSRSRGNGKQKYISEISHMIVALEKEQAELKQKVKDLEYDSGMERDRRKLKELIKRNEERLNEAIAIQEEMVKVKFLSADLDYS</sequence>
<dbReference type="AlphaFoldDB" id="A0AAU9K631"/>
<feature type="coiled-coil region" evidence="1">
    <location>
        <begin position="263"/>
        <end position="320"/>
    </location>
</feature>
<feature type="region of interest" description="Disordered" evidence="2">
    <location>
        <begin position="223"/>
        <end position="258"/>
    </location>
</feature>
<evidence type="ECO:0000313" key="3">
    <source>
        <dbReference type="EMBL" id="CAG9333682.1"/>
    </source>
</evidence>
<proteinExistence type="predicted"/>
<feature type="compositionally biased region" description="Basic and acidic residues" evidence="2">
    <location>
        <begin position="224"/>
        <end position="233"/>
    </location>
</feature>
<evidence type="ECO:0000313" key="4">
    <source>
        <dbReference type="Proteomes" id="UP001162131"/>
    </source>
</evidence>
<comment type="caution">
    <text evidence="3">The sequence shown here is derived from an EMBL/GenBank/DDBJ whole genome shotgun (WGS) entry which is preliminary data.</text>
</comment>
<keyword evidence="4" id="KW-1185">Reference proteome</keyword>
<feature type="region of interest" description="Disordered" evidence="2">
    <location>
        <begin position="30"/>
        <end position="79"/>
    </location>
</feature>
<accession>A0AAU9K631</accession>
<reference evidence="3" key="1">
    <citation type="submission" date="2021-09" db="EMBL/GenBank/DDBJ databases">
        <authorList>
            <consortium name="AG Swart"/>
            <person name="Singh M."/>
            <person name="Singh A."/>
            <person name="Seah K."/>
            <person name="Emmerich C."/>
        </authorList>
    </citation>
    <scope>NUCLEOTIDE SEQUENCE</scope>
    <source>
        <strain evidence="3">ATCC30299</strain>
    </source>
</reference>
<keyword evidence="1" id="KW-0175">Coiled coil</keyword>
<organism evidence="3 4">
    <name type="scientific">Blepharisma stoltei</name>
    <dbReference type="NCBI Taxonomy" id="1481888"/>
    <lineage>
        <taxon>Eukaryota</taxon>
        <taxon>Sar</taxon>
        <taxon>Alveolata</taxon>
        <taxon>Ciliophora</taxon>
        <taxon>Postciliodesmatophora</taxon>
        <taxon>Heterotrichea</taxon>
        <taxon>Heterotrichida</taxon>
        <taxon>Blepharismidae</taxon>
        <taxon>Blepharisma</taxon>
    </lineage>
</organism>
<name>A0AAU9K631_9CILI</name>
<evidence type="ECO:0000256" key="1">
    <source>
        <dbReference type="SAM" id="Coils"/>
    </source>
</evidence>
<gene>
    <name evidence="3" type="ORF">BSTOLATCC_MIC59498</name>
</gene>